<comment type="pathway">
    <text evidence="9">Protein modification; protein ubiquitination.</text>
</comment>
<dbReference type="Pfam" id="PF02207">
    <property type="entry name" value="zf-UBR"/>
    <property type="match status" value="1"/>
</dbReference>
<keyword evidence="3 9" id="KW-0479">Metal-binding</keyword>
<keyword evidence="2 9" id="KW-0808">Transferase</keyword>
<comment type="similarity">
    <text evidence="7 9">Belongs to the E3 ubiquitin-protein ligase UBR1-like family.</text>
</comment>
<evidence type="ECO:0000256" key="4">
    <source>
        <dbReference type="ARBA" id="ARBA00022771"/>
    </source>
</evidence>
<reference evidence="13" key="1">
    <citation type="submission" date="2025-08" db="UniProtKB">
        <authorList>
            <consortium name="RefSeq"/>
        </authorList>
    </citation>
    <scope>IDENTIFICATION</scope>
</reference>
<comment type="catalytic activity">
    <reaction evidence="1 9">
        <text>S-ubiquitinyl-[E2 ubiquitin-conjugating enzyme]-L-cysteine + [acceptor protein]-L-lysine = [E2 ubiquitin-conjugating enzyme]-L-cysteine + N(6)-ubiquitinyl-[acceptor protein]-L-lysine.</text>
        <dbReference type="EC" id="2.3.2.27"/>
    </reaction>
</comment>
<dbReference type="SUPFAM" id="SSF57850">
    <property type="entry name" value="RING/U-box"/>
    <property type="match status" value="1"/>
</dbReference>
<proteinExistence type="inferred from homology"/>
<dbReference type="Pfam" id="PF18995">
    <property type="entry name" value="PRT6_C"/>
    <property type="match status" value="1"/>
</dbReference>
<dbReference type="GeneID" id="112053294"/>
<dbReference type="InterPro" id="IPR044046">
    <property type="entry name" value="E3_ligase_UBR-like_C"/>
</dbReference>
<evidence type="ECO:0000256" key="2">
    <source>
        <dbReference type="ARBA" id="ARBA00022679"/>
    </source>
</evidence>
<protein>
    <recommendedName>
        <fullName evidence="9">E3 ubiquitin-protein ligase</fullName>
        <ecNumber evidence="9">2.3.2.27</ecNumber>
    </recommendedName>
</protein>
<feature type="region of interest" description="Disordered" evidence="10">
    <location>
        <begin position="1181"/>
        <end position="1208"/>
    </location>
</feature>
<feature type="region of interest" description="Disordered" evidence="10">
    <location>
        <begin position="934"/>
        <end position="976"/>
    </location>
</feature>
<comment type="function">
    <text evidence="9">Ubiquitin ligase protein which is a component of the N-end rule pathway. Recognizes and binds to proteins bearing specific N-terminal residues that are destabilizing according to the N-end rule, leading to their ubiquitination and subsequent degradation.</text>
</comment>
<name>A0ABM3LR72_BICAN</name>
<evidence type="ECO:0000256" key="8">
    <source>
        <dbReference type="PROSITE-ProRule" id="PRU00508"/>
    </source>
</evidence>
<evidence type="ECO:0000256" key="9">
    <source>
        <dbReference type="RuleBase" id="RU366018"/>
    </source>
</evidence>
<dbReference type="Proteomes" id="UP001652582">
    <property type="component" value="Chromosome 14"/>
</dbReference>
<dbReference type="RefSeq" id="XP_052741570.1">
    <property type="nucleotide sequence ID" value="XM_052885610.1"/>
</dbReference>
<sequence>MSTAQVLMKKGKRGAAAYIHADCLTGCPKYLGPLLDVLLNPSKAIDDWETIDWCRWLLAGGRTPDEFATIVRSYDQHDKCGLVWIPRVVAYRCRTCGISPCMSICRECFHRGDHSTHDFNMFLSQAGGACDCGDNSVMREDGFCSNHGNRFPRPGTAPAELMCVAEAMMPRLILRLLQHFRENSTGVSNSDSYRVAVQECEGYVQMLMEFNNMGDLMRAAMTKALINPQMYHNLVSPPFPETEYGSYMAVSTTIYELAIDSFPAPDPPEEYRHFPALAPRLSHTTLLEEFIFWTFKYEFPQNVVCFLLNMLRDQDYKEHLTRTFVMHYARIPLVLENSADPDTLSNRVVHMSVQLFSNEALALRCVQQLHLLHVMVLSLRLMMGKILVQNTLHDPDKNFHYVIDCTKRVMKEHCYWPLVSDFNNVLSHRSVALLFLQDDALVNMWFEFLSMLQGMNVNVRETGGHIEFEPSSYYAAFSCELEAAAYPMWSVLAHLSEPAHAPLARRLVAAALRYLRDWLHAVNFTAPRLQRSEMMHASFHFPLHRYLSAFLCAAVRCMQLRAADVLPPADLLALLAAHPLRVQSLFYEILAGVWVRNGLQIKGQAMTYIQANFCNSMVDMDIFWLQICAAHLPADQFLDMCIDVFGVREWLSLTPMSPAQTSEQYAMVEGLLTFLAILVSSRTNLGNDELTQSKLEVATLLAAGDKTHSQLLELMPERSGNAHTRNFETVLRELSDYRAPPKGSENLEQGLFVPKPIVWEQYYDPLHLLQRAVHRRDFHTSMDRFTAYVREKQKAAGATGCGTLWPPLRPARAPPRAAGDPRQLCASGVLHGALLAVLYRGVRRRGAEGEDAAREAGGDAPPDHVLALAVYLLAAAADLAAERAREHNRDVCLADGARGGCGARIAGVPLLRAFAGGAVCDNARAVLASVPPPARARHAAADDGHLHKRDTHDDSDNEWEGPEEDSRPASKAASLPAGSTALAVPSSMHMVRENSVSDDQSDTGGDTPIIRALESGSGESQALMLPGLSGGAESDIEMEAENMTLAIPDNTLAQLGLDPPPVPIAYEIDEPEWRLTIHEEPTSRPALLGALPSTDTQVQLHTQSDEQIPVNESIISLLLKLHSQMSGRLDSFALEEPAPATQEPIGDGPHFIGSLLHKLAALDVRCAAAVQNVRRTLWPHQRERQAEQRAREQREKEERSRRAQERKKQVIRELEEQRERFIRAMEAEGGHGAMEWEGEDELVERHYVCVICNTTAPSTAHDPIGLVVLLQSTSVLGHRRRQGSGVARLPLSEAERARLAAQTGAAAAAHHYRLHDDLDQYFDQESWVLSVSVGWEGGVAAQSCGHHLHLRCLRSYLRSLAAPQRPHNLHVERGEFLCPVCRQLANGVLPLAPPPPRAPPPPAPRSSHRALAAQVLDLLEQRRDQPAPIPFTRLSEATGKAMEAMTSMAGGKLKQRYGSSPASIFTFMASLVRTNVECELVQRGGSLLQQRAPRYKPRDDCIVPLIAVVGAHAGALLAAGVQLGAGAAWRALVPPAAPPAGTAASPAVSPARCSRPVPLLLRDPTALLMHFLLLVPTHPPHMDLQHFTCIVRALYALTYYQVVNQLCATGVLPAALAAGAAGEHAGLAAAARLLLTALAGHHLLEDDAAGAADQAPTLPRVELEVQELVVPYLRVAALLRKHIFGGALPRIASEQDEFSDLLRYLELADDAGRLPADRALWAGAADAATAWARQLAAASAGGHMGVQRVLRSLHAAWSGPALLALPRDYDRLFTYYHERVCLQCGAVPKEASVCLLCGTLVCLKQPCCRHHQVAEAVQHATECGGGTGIFLVVTSTYIIVIRGHRACLWGSLYLDDYDEEDRDLKRGKPLYLSQDRLELLQAQWLAHRFDHTKRTWVWHRDSL</sequence>
<dbReference type="Pfam" id="PF22960">
    <property type="entry name" value="WHD_UBR1"/>
    <property type="match status" value="1"/>
</dbReference>
<dbReference type="InterPro" id="IPR039164">
    <property type="entry name" value="UBR1-like"/>
</dbReference>
<dbReference type="PANTHER" id="PTHR21497">
    <property type="entry name" value="UBIQUITIN LIGASE E3 ALPHA-RELATED"/>
    <property type="match status" value="1"/>
</dbReference>
<accession>A0ABM3LR72</accession>
<organism evidence="12 13">
    <name type="scientific">Bicyclus anynana</name>
    <name type="common">Squinting bush brown butterfly</name>
    <dbReference type="NCBI Taxonomy" id="110368"/>
    <lineage>
        <taxon>Eukaryota</taxon>
        <taxon>Metazoa</taxon>
        <taxon>Ecdysozoa</taxon>
        <taxon>Arthropoda</taxon>
        <taxon>Hexapoda</taxon>
        <taxon>Insecta</taxon>
        <taxon>Pterygota</taxon>
        <taxon>Neoptera</taxon>
        <taxon>Endopterygota</taxon>
        <taxon>Lepidoptera</taxon>
        <taxon>Glossata</taxon>
        <taxon>Ditrysia</taxon>
        <taxon>Papilionoidea</taxon>
        <taxon>Nymphalidae</taxon>
        <taxon>Satyrinae</taxon>
        <taxon>Satyrini</taxon>
        <taxon>Mycalesina</taxon>
        <taxon>Bicyclus</taxon>
    </lineage>
</organism>
<dbReference type="InterPro" id="IPR055194">
    <property type="entry name" value="UBR1-like_WH"/>
</dbReference>
<feature type="zinc finger region" description="UBR-type" evidence="8">
    <location>
        <begin position="78"/>
        <end position="149"/>
    </location>
</feature>
<evidence type="ECO:0000256" key="1">
    <source>
        <dbReference type="ARBA" id="ARBA00000900"/>
    </source>
</evidence>
<keyword evidence="12" id="KW-1185">Reference proteome</keyword>
<evidence type="ECO:0000256" key="6">
    <source>
        <dbReference type="ARBA" id="ARBA00022833"/>
    </source>
</evidence>
<keyword evidence="5 9" id="KW-0833">Ubl conjugation pathway</keyword>
<dbReference type="Gene3D" id="2.10.110.30">
    <property type="match status" value="1"/>
</dbReference>
<dbReference type="EC" id="2.3.2.27" evidence="9"/>
<keyword evidence="4 9" id="KW-0863">Zinc-finger</keyword>
<gene>
    <name evidence="13" type="primary">LOC112053294</name>
</gene>
<evidence type="ECO:0000313" key="13">
    <source>
        <dbReference type="RefSeq" id="XP_052741570.1"/>
    </source>
</evidence>
<evidence type="ECO:0000256" key="7">
    <source>
        <dbReference type="ARBA" id="ARBA00046341"/>
    </source>
</evidence>
<evidence type="ECO:0000256" key="3">
    <source>
        <dbReference type="ARBA" id="ARBA00022723"/>
    </source>
</evidence>
<evidence type="ECO:0000256" key="10">
    <source>
        <dbReference type="SAM" id="MobiDB-lite"/>
    </source>
</evidence>
<feature type="domain" description="UBR-type" evidence="11">
    <location>
        <begin position="78"/>
        <end position="149"/>
    </location>
</feature>
<evidence type="ECO:0000259" key="11">
    <source>
        <dbReference type="PROSITE" id="PS51157"/>
    </source>
</evidence>
<dbReference type="PANTHER" id="PTHR21497:SF39">
    <property type="entry name" value="E3 UBIQUITIN-PROTEIN LIGASE UBR3"/>
    <property type="match status" value="1"/>
</dbReference>
<dbReference type="InterPro" id="IPR003126">
    <property type="entry name" value="Znf_UBR"/>
</dbReference>
<dbReference type="SMART" id="SM00396">
    <property type="entry name" value="ZnF_UBR1"/>
    <property type="match status" value="1"/>
</dbReference>
<evidence type="ECO:0000256" key="5">
    <source>
        <dbReference type="ARBA" id="ARBA00022786"/>
    </source>
</evidence>
<keyword evidence="6 9" id="KW-0862">Zinc</keyword>
<dbReference type="CDD" id="cd19673">
    <property type="entry name" value="UBR-box_UBR3"/>
    <property type="match status" value="1"/>
</dbReference>
<dbReference type="PROSITE" id="PS51157">
    <property type="entry name" value="ZF_UBR"/>
    <property type="match status" value="1"/>
</dbReference>
<feature type="compositionally biased region" description="Basic and acidic residues" evidence="10">
    <location>
        <begin position="939"/>
        <end position="954"/>
    </location>
</feature>
<evidence type="ECO:0000313" key="12">
    <source>
        <dbReference type="Proteomes" id="UP001652582"/>
    </source>
</evidence>